<dbReference type="PANTHER" id="PTHR15911:SF6">
    <property type="entry name" value="WW DOMAIN-CONTAINING ADAPTER PROTEIN WITH COILED-COIL"/>
    <property type="match status" value="1"/>
</dbReference>
<keyword evidence="2" id="KW-0539">Nucleus</keyword>
<evidence type="ECO:0000256" key="1">
    <source>
        <dbReference type="ARBA" id="ARBA00004123"/>
    </source>
</evidence>
<dbReference type="EMBL" id="KZ309293">
    <property type="protein sequence ID" value="KAG8238160.1"/>
    <property type="molecule type" value="Genomic_DNA"/>
</dbReference>
<dbReference type="InterPro" id="IPR038867">
    <property type="entry name" value="WAC"/>
</dbReference>
<accession>A0A8K0P6U6</accession>
<dbReference type="GO" id="GO:1904263">
    <property type="term" value="P:positive regulation of TORC1 signaling"/>
    <property type="evidence" value="ECO:0007669"/>
    <property type="project" value="TreeGrafter"/>
</dbReference>
<dbReference type="GO" id="GO:0005634">
    <property type="term" value="C:nucleus"/>
    <property type="evidence" value="ECO:0007669"/>
    <property type="project" value="UniProtKB-SubCell"/>
</dbReference>
<gene>
    <name evidence="3" type="ORF">J437_LFUL017996</name>
</gene>
<dbReference type="GO" id="GO:0010506">
    <property type="term" value="P:regulation of autophagy"/>
    <property type="evidence" value="ECO:0007669"/>
    <property type="project" value="TreeGrafter"/>
</dbReference>
<comment type="caution">
    <text evidence="3">The sequence shown here is derived from an EMBL/GenBank/DDBJ whole genome shotgun (WGS) entry which is preliminary data.</text>
</comment>
<reference evidence="3" key="2">
    <citation type="submission" date="2017-10" db="EMBL/GenBank/DDBJ databases">
        <title>Ladona fulva Genome sequencing and assembly.</title>
        <authorList>
            <person name="Murali S."/>
            <person name="Richards S."/>
            <person name="Bandaranaike D."/>
            <person name="Bellair M."/>
            <person name="Blankenburg K."/>
            <person name="Chao H."/>
            <person name="Dinh H."/>
            <person name="Doddapaneni H."/>
            <person name="Dugan-Rocha S."/>
            <person name="Elkadiri S."/>
            <person name="Gnanaolivu R."/>
            <person name="Hernandez B."/>
            <person name="Skinner E."/>
            <person name="Javaid M."/>
            <person name="Lee S."/>
            <person name="Li M."/>
            <person name="Ming W."/>
            <person name="Munidasa M."/>
            <person name="Muniz J."/>
            <person name="Nguyen L."/>
            <person name="Hughes D."/>
            <person name="Osuji N."/>
            <person name="Pu L.-L."/>
            <person name="Puazo M."/>
            <person name="Qu C."/>
            <person name="Quiroz J."/>
            <person name="Raj R."/>
            <person name="Weissenberger G."/>
            <person name="Xin Y."/>
            <person name="Zou X."/>
            <person name="Han Y."/>
            <person name="Worley K."/>
            <person name="Muzny D."/>
            <person name="Gibbs R."/>
        </authorList>
    </citation>
    <scope>NUCLEOTIDE SEQUENCE</scope>
    <source>
        <strain evidence="3">Sampled in the wild</strain>
    </source>
</reference>
<evidence type="ECO:0000256" key="2">
    <source>
        <dbReference type="ARBA" id="ARBA00023242"/>
    </source>
</evidence>
<dbReference type="OrthoDB" id="10072039at2759"/>
<reference evidence="3" key="1">
    <citation type="submission" date="2013-04" db="EMBL/GenBank/DDBJ databases">
        <authorList>
            <person name="Qu J."/>
            <person name="Murali S.C."/>
            <person name="Bandaranaike D."/>
            <person name="Bellair M."/>
            <person name="Blankenburg K."/>
            <person name="Chao H."/>
            <person name="Dinh H."/>
            <person name="Doddapaneni H."/>
            <person name="Downs B."/>
            <person name="Dugan-Rocha S."/>
            <person name="Elkadiri S."/>
            <person name="Gnanaolivu R.D."/>
            <person name="Hernandez B."/>
            <person name="Javaid M."/>
            <person name="Jayaseelan J.C."/>
            <person name="Lee S."/>
            <person name="Li M."/>
            <person name="Ming W."/>
            <person name="Munidasa M."/>
            <person name="Muniz J."/>
            <person name="Nguyen L."/>
            <person name="Ongeri F."/>
            <person name="Osuji N."/>
            <person name="Pu L.-L."/>
            <person name="Puazo M."/>
            <person name="Qu C."/>
            <person name="Quiroz J."/>
            <person name="Raj R."/>
            <person name="Weissenberger G."/>
            <person name="Xin Y."/>
            <person name="Zou X."/>
            <person name="Han Y."/>
            <person name="Richards S."/>
            <person name="Worley K."/>
            <person name="Muzny D."/>
            <person name="Gibbs R."/>
        </authorList>
    </citation>
    <scope>NUCLEOTIDE SEQUENCE</scope>
    <source>
        <strain evidence="3">Sampled in the wild</strain>
    </source>
</reference>
<evidence type="ECO:0000313" key="4">
    <source>
        <dbReference type="Proteomes" id="UP000792457"/>
    </source>
</evidence>
<proteinExistence type="predicted"/>
<dbReference type="GO" id="GO:0003682">
    <property type="term" value="F:chromatin binding"/>
    <property type="evidence" value="ECO:0007669"/>
    <property type="project" value="TreeGrafter"/>
</dbReference>
<keyword evidence="4" id="KW-1185">Reference proteome</keyword>
<name>A0A8K0P6U6_LADFU</name>
<comment type="subcellular location">
    <subcellularLocation>
        <location evidence="1">Nucleus</location>
    </subcellularLocation>
</comment>
<organism evidence="3 4">
    <name type="scientific">Ladona fulva</name>
    <name type="common">Scarce chaser dragonfly</name>
    <name type="synonym">Libellula fulva</name>
    <dbReference type="NCBI Taxonomy" id="123851"/>
    <lineage>
        <taxon>Eukaryota</taxon>
        <taxon>Metazoa</taxon>
        <taxon>Ecdysozoa</taxon>
        <taxon>Arthropoda</taxon>
        <taxon>Hexapoda</taxon>
        <taxon>Insecta</taxon>
        <taxon>Pterygota</taxon>
        <taxon>Palaeoptera</taxon>
        <taxon>Odonata</taxon>
        <taxon>Epiprocta</taxon>
        <taxon>Anisoptera</taxon>
        <taxon>Libelluloidea</taxon>
        <taxon>Libellulidae</taxon>
        <taxon>Ladona</taxon>
    </lineage>
</organism>
<dbReference type="Proteomes" id="UP000792457">
    <property type="component" value="Unassembled WGS sequence"/>
</dbReference>
<dbReference type="PANTHER" id="PTHR15911">
    <property type="entry name" value="WW DOMAIN-CONTAINING ADAPTER PROTEIN WITH COILED-COIL"/>
    <property type="match status" value="1"/>
</dbReference>
<evidence type="ECO:0000313" key="3">
    <source>
        <dbReference type="EMBL" id="KAG8238160.1"/>
    </source>
</evidence>
<protein>
    <submittedName>
        <fullName evidence="3">Uncharacterized protein</fullName>
    </submittedName>
</protein>
<dbReference type="AlphaFoldDB" id="A0A8K0P6U6"/>
<sequence>MKAQKLSEEAHTLGSLQCTKVSAELKTARSLVRLTEIQATLQEQRLFVHKVFLVVHMTLVGGVEELEGSSGMLVLIRGERKKGDAVKASNAEDQKRPSLNLFITVCARYSYLFIGGFVSLNSCLVVEVKIFMNDSFLASTNQGTGRIKITKLLHVRFIVKLALWHGKFPSGIERTWVLQFLNK</sequence>
<dbReference type="GO" id="GO:0000993">
    <property type="term" value="F:RNA polymerase II complex binding"/>
    <property type="evidence" value="ECO:0007669"/>
    <property type="project" value="TreeGrafter"/>
</dbReference>